<dbReference type="EMBL" id="JAADJG010000772">
    <property type="protein sequence ID" value="KAF4436994.1"/>
    <property type="molecule type" value="Genomic_DNA"/>
</dbReference>
<evidence type="ECO:0000313" key="2">
    <source>
        <dbReference type="Proteomes" id="UP000605986"/>
    </source>
</evidence>
<organism evidence="1 2">
    <name type="scientific">Fusarium austroafricanum</name>
    <dbReference type="NCBI Taxonomy" id="2364996"/>
    <lineage>
        <taxon>Eukaryota</taxon>
        <taxon>Fungi</taxon>
        <taxon>Dikarya</taxon>
        <taxon>Ascomycota</taxon>
        <taxon>Pezizomycotina</taxon>
        <taxon>Sordariomycetes</taxon>
        <taxon>Hypocreomycetidae</taxon>
        <taxon>Hypocreales</taxon>
        <taxon>Nectriaceae</taxon>
        <taxon>Fusarium</taxon>
        <taxon>Fusarium concolor species complex</taxon>
    </lineage>
</organism>
<gene>
    <name evidence="1" type="ORF">F53441_13134</name>
</gene>
<protein>
    <submittedName>
        <fullName evidence="1">Uncharacterized protein</fullName>
    </submittedName>
</protein>
<keyword evidence="2" id="KW-1185">Reference proteome</keyword>
<sequence length="72" mass="8136">MWKTFSAETDTSIETVALLDGEVTDAKFKSLRQKIARLRPRMNLEKWGQLSRLVGKEMAIVARQGGLEDEGQ</sequence>
<dbReference type="AlphaFoldDB" id="A0A8H4NGK8"/>
<name>A0A8H4NGK8_9HYPO</name>
<evidence type="ECO:0000313" key="1">
    <source>
        <dbReference type="EMBL" id="KAF4436994.1"/>
    </source>
</evidence>
<dbReference type="OrthoDB" id="5100814at2759"/>
<accession>A0A8H4NGK8</accession>
<proteinExistence type="predicted"/>
<comment type="caution">
    <text evidence="1">The sequence shown here is derived from an EMBL/GenBank/DDBJ whole genome shotgun (WGS) entry which is preliminary data.</text>
</comment>
<reference evidence="1" key="1">
    <citation type="submission" date="2020-01" db="EMBL/GenBank/DDBJ databases">
        <title>Identification and distribution of gene clusters putatively required for synthesis of sphingolipid metabolism inhibitors in phylogenetically diverse species of the filamentous fungus Fusarium.</title>
        <authorList>
            <person name="Kim H.-S."/>
            <person name="Busman M."/>
            <person name="Brown D.W."/>
            <person name="Divon H."/>
            <person name="Uhlig S."/>
            <person name="Proctor R.H."/>
        </authorList>
    </citation>
    <scope>NUCLEOTIDE SEQUENCE</scope>
    <source>
        <strain evidence="1">NRRL 53441</strain>
    </source>
</reference>
<dbReference type="Proteomes" id="UP000605986">
    <property type="component" value="Unassembled WGS sequence"/>
</dbReference>